<evidence type="ECO:0000313" key="1">
    <source>
        <dbReference type="EMBL" id="KAI1707187.1"/>
    </source>
</evidence>
<protein>
    <submittedName>
        <fullName evidence="1">Uncharacterized protein</fullName>
    </submittedName>
</protein>
<reference evidence="1" key="1">
    <citation type="submission" date="2022-01" db="EMBL/GenBank/DDBJ databases">
        <title>Genome Sequence Resource for Two Populations of Ditylenchus destructor, the Migratory Endoparasitic Phytonematode.</title>
        <authorList>
            <person name="Zhang H."/>
            <person name="Lin R."/>
            <person name="Xie B."/>
        </authorList>
    </citation>
    <scope>NUCLEOTIDE SEQUENCE</scope>
    <source>
        <strain evidence="1">BazhouSP</strain>
    </source>
</reference>
<keyword evidence="2" id="KW-1185">Reference proteome</keyword>
<comment type="caution">
    <text evidence="1">The sequence shown here is derived from an EMBL/GenBank/DDBJ whole genome shotgun (WGS) entry which is preliminary data.</text>
</comment>
<dbReference type="AlphaFoldDB" id="A0AAD4MVD2"/>
<organism evidence="1 2">
    <name type="scientific">Ditylenchus destructor</name>
    <dbReference type="NCBI Taxonomy" id="166010"/>
    <lineage>
        <taxon>Eukaryota</taxon>
        <taxon>Metazoa</taxon>
        <taxon>Ecdysozoa</taxon>
        <taxon>Nematoda</taxon>
        <taxon>Chromadorea</taxon>
        <taxon>Rhabditida</taxon>
        <taxon>Tylenchina</taxon>
        <taxon>Tylenchomorpha</taxon>
        <taxon>Sphaerularioidea</taxon>
        <taxon>Anguinidae</taxon>
        <taxon>Anguininae</taxon>
        <taxon>Ditylenchus</taxon>
    </lineage>
</organism>
<gene>
    <name evidence="1" type="ORF">DdX_12563</name>
</gene>
<evidence type="ECO:0000313" key="2">
    <source>
        <dbReference type="Proteomes" id="UP001201812"/>
    </source>
</evidence>
<sequence>MCSGLEVEIPKLDSVQDDDYDDKVIPKWQAEYKVYTQLAISGSLRDTVRRPLRKFSDRECIPCLKPQLSGRDICFCTHKLSHDNTLVANPQGPVISLRLKSMRERFRRKSWK</sequence>
<dbReference type="Proteomes" id="UP001201812">
    <property type="component" value="Unassembled WGS sequence"/>
</dbReference>
<accession>A0AAD4MVD2</accession>
<dbReference type="EMBL" id="JAKKPZ010000042">
    <property type="protein sequence ID" value="KAI1707187.1"/>
    <property type="molecule type" value="Genomic_DNA"/>
</dbReference>
<name>A0AAD4MVD2_9BILA</name>
<proteinExistence type="predicted"/>